<evidence type="ECO:0000256" key="3">
    <source>
        <dbReference type="ARBA" id="ARBA00022679"/>
    </source>
</evidence>
<dbReference type="InterPro" id="IPR056576">
    <property type="entry name" value="MGAT4_A/B/C_C"/>
</dbReference>
<dbReference type="Pfam" id="PF04666">
    <property type="entry name" value="MGAT4_cons"/>
    <property type="match status" value="1"/>
</dbReference>
<keyword evidence="4" id="KW-0472">Membrane</keyword>
<evidence type="ECO:0000256" key="4">
    <source>
        <dbReference type="SAM" id="Phobius"/>
    </source>
</evidence>
<dbReference type="PANTHER" id="PTHR12062">
    <property type="entry name" value="N-ACETYLGLUCOSAMINYLTRANSFERASE VI"/>
    <property type="match status" value="1"/>
</dbReference>
<feature type="domain" description="MGAT4 conserved region" evidence="5">
    <location>
        <begin position="104"/>
        <end position="346"/>
    </location>
</feature>
<comment type="pathway">
    <text evidence="1">Protein modification; protein glycosylation.</text>
</comment>
<dbReference type="RefSeq" id="XP_019623539.1">
    <property type="nucleotide sequence ID" value="XM_019767980.1"/>
</dbReference>
<evidence type="ECO:0000256" key="1">
    <source>
        <dbReference type="ARBA" id="ARBA00004922"/>
    </source>
</evidence>
<keyword evidence="4" id="KW-1133">Transmembrane helix</keyword>
<gene>
    <name evidence="8" type="primary">LOC109469461</name>
</gene>
<dbReference type="KEGG" id="bbel:109469461"/>
<organism evidence="7 8">
    <name type="scientific">Branchiostoma belcheri</name>
    <name type="common">Amphioxus</name>
    <dbReference type="NCBI Taxonomy" id="7741"/>
    <lineage>
        <taxon>Eukaryota</taxon>
        <taxon>Metazoa</taxon>
        <taxon>Chordata</taxon>
        <taxon>Cephalochordata</taxon>
        <taxon>Leptocardii</taxon>
        <taxon>Amphioxiformes</taxon>
        <taxon>Branchiostomatidae</taxon>
        <taxon>Branchiostoma</taxon>
    </lineage>
</organism>
<feature type="transmembrane region" description="Helical" evidence="4">
    <location>
        <begin position="12"/>
        <end position="31"/>
    </location>
</feature>
<dbReference type="Pfam" id="PF23524">
    <property type="entry name" value="MGAT4A_C"/>
    <property type="match status" value="1"/>
</dbReference>
<keyword evidence="7" id="KW-1185">Reference proteome</keyword>
<dbReference type="InterPro" id="IPR006759">
    <property type="entry name" value="Glyco_transf_54"/>
</dbReference>
<dbReference type="GO" id="GO:0008375">
    <property type="term" value="F:acetylglucosaminyltransferase activity"/>
    <property type="evidence" value="ECO:0007669"/>
    <property type="project" value="TreeGrafter"/>
</dbReference>
<evidence type="ECO:0000313" key="7">
    <source>
        <dbReference type="Proteomes" id="UP000515135"/>
    </source>
</evidence>
<dbReference type="OrthoDB" id="2016523at2759"/>
<dbReference type="PANTHER" id="PTHR12062:SF33">
    <property type="entry name" value="ALPHA-1,6-MANNOSYL-GLYCOPROTEIN 4-BETA-N-ACETYLGLUCOSAMINYLTRANSFERASE-LIKE"/>
    <property type="match status" value="1"/>
</dbReference>
<feature type="domain" description="MGAT4 A/B/C C-terminal" evidence="6">
    <location>
        <begin position="363"/>
        <end position="497"/>
    </location>
</feature>
<dbReference type="InterPro" id="IPR057279">
    <property type="entry name" value="MGAT4"/>
</dbReference>
<reference evidence="8" key="1">
    <citation type="submission" date="2025-08" db="UniProtKB">
        <authorList>
            <consortium name="RefSeq"/>
        </authorList>
    </citation>
    <scope>IDENTIFICATION</scope>
    <source>
        <tissue evidence="8">Gonad</tissue>
    </source>
</reference>
<sequence length="514" mass="59072">MVLRSGWTLWQLRNVILGTLVMFVLLNAWIMTITLQEQTKQQTDSSCEEQRDALIDTIKTFNKILRRRDNTGEEVSKPLVKARHEDKSIVCEDCSRSGLVDTEAARVLGKPRKTKGFLTIGISTVKRDQNSQYLGITINSLIEHTTEAEREQVTVVIFLADFDSYHNKKLSVEISQNYSQHLDGGFMQVIQAPISFYPQLEGLKQNFNDSEDRVKWRSKQCVDYAFLFSYCRGLSEFYLQLEDDVVSSEHYLTTIRDYIKAQKSAWSMLEFSDLGFIGKLLRSSDLQRLADFLLLFYEEMPNDFLIRHFLKLLPHRQTFVRRPSLFQHIGKRSSLVGKEQNLVDAFYVDTMKRQYNDSDNPPAVVSSDMAAFGEFKPQLAYGPEPGFFWIEAPQSGQAFFVLFEKPARLSRIVIETSSEQHPKDILEKGTVQVSPKLLSMSQQDDTPNCADYVKLGYFENGRFEMATQGMEGLGSVEVKCLKVTVTEQQKMWILVREIAVWTVKKEITKETPAK</sequence>
<protein>
    <submittedName>
        <fullName evidence="8">Alpha-1,3-mannosyl-glycoprotein 4-beta-N-acetylglucosaminyltransferase C-like</fullName>
    </submittedName>
</protein>
<dbReference type="Proteomes" id="UP000515135">
    <property type="component" value="Unplaced"/>
</dbReference>
<evidence type="ECO:0000313" key="8">
    <source>
        <dbReference type="RefSeq" id="XP_019623539.1"/>
    </source>
</evidence>
<dbReference type="GeneID" id="109469461"/>
<name>A0A6P4YPC7_BRABE</name>
<dbReference type="GO" id="GO:0006487">
    <property type="term" value="P:protein N-linked glycosylation"/>
    <property type="evidence" value="ECO:0007669"/>
    <property type="project" value="TreeGrafter"/>
</dbReference>
<accession>A0A6P4YPC7</accession>
<evidence type="ECO:0000259" key="6">
    <source>
        <dbReference type="Pfam" id="PF23524"/>
    </source>
</evidence>
<evidence type="ECO:0000256" key="2">
    <source>
        <dbReference type="ARBA" id="ARBA00022676"/>
    </source>
</evidence>
<evidence type="ECO:0000259" key="5">
    <source>
        <dbReference type="Pfam" id="PF04666"/>
    </source>
</evidence>
<keyword evidence="4" id="KW-0812">Transmembrane</keyword>
<keyword evidence="2" id="KW-0328">Glycosyltransferase</keyword>
<proteinExistence type="predicted"/>
<dbReference type="AlphaFoldDB" id="A0A6P4YPC7"/>
<keyword evidence="3" id="KW-0808">Transferase</keyword>